<keyword evidence="2" id="KW-1185">Reference proteome</keyword>
<dbReference type="RefSeq" id="WP_108549098.1">
    <property type="nucleotide sequence ID" value="NZ_CP028907.1"/>
</dbReference>
<dbReference type="PANTHER" id="PTHR42830:SF2">
    <property type="entry name" value="OSMC_OHR FAMILY PROTEIN"/>
    <property type="match status" value="1"/>
</dbReference>
<proteinExistence type="predicted"/>
<sequence length="162" mass="17585">MANKEHRYTVRLDWTGNLGTGTSSYRSYSRDHILNTGTKPTIPGSSDPAFRGDPARWNPEEMLVASVSACHQLWYLHLCSAAGITVTAYSDEAEGVMVEEPDGAGQFAAIVLRPRVTLAPGSDAEKALALHHDVADKCFIARSVNFPIHHEPVVEAGIEEAI</sequence>
<protein>
    <submittedName>
        <fullName evidence="1">Peroxiredoxin</fullName>
    </submittedName>
</protein>
<dbReference type="InterPro" id="IPR015946">
    <property type="entry name" value="KH_dom-like_a/b"/>
</dbReference>
<dbReference type="Pfam" id="PF02566">
    <property type="entry name" value="OsmC"/>
    <property type="match status" value="1"/>
</dbReference>
<dbReference type="InterPro" id="IPR036102">
    <property type="entry name" value="OsmC/Ohrsf"/>
</dbReference>
<gene>
    <name evidence="1" type="ORF">A6A40_28005</name>
</gene>
<organism evidence="1 2">
    <name type="scientific">Azospirillum humicireducens</name>
    <dbReference type="NCBI Taxonomy" id="1226968"/>
    <lineage>
        <taxon>Bacteria</taxon>
        <taxon>Pseudomonadati</taxon>
        <taxon>Pseudomonadota</taxon>
        <taxon>Alphaproteobacteria</taxon>
        <taxon>Rhodospirillales</taxon>
        <taxon>Azospirillaceae</taxon>
        <taxon>Azospirillum</taxon>
    </lineage>
</organism>
<dbReference type="EMBL" id="CP028907">
    <property type="protein sequence ID" value="AWB08850.1"/>
    <property type="molecule type" value="Genomic_DNA"/>
</dbReference>
<evidence type="ECO:0000313" key="2">
    <source>
        <dbReference type="Proteomes" id="UP000077405"/>
    </source>
</evidence>
<reference evidence="1 2" key="1">
    <citation type="submission" date="2018-04" db="EMBL/GenBank/DDBJ databases">
        <title>Complete genome sequence of the nitrogen-fixing bacterium Azospirillum humicireducens type strain SgZ-5.</title>
        <authorList>
            <person name="Yu Z."/>
        </authorList>
    </citation>
    <scope>NUCLEOTIDE SEQUENCE [LARGE SCALE GENOMIC DNA]</scope>
    <source>
        <strain evidence="1 2">SgZ-5</strain>
        <plasmid evidence="1 2">pYZ6</plasmid>
    </source>
</reference>
<keyword evidence="1" id="KW-0614">Plasmid</keyword>
<name>A0A2R4VWM2_9PROT</name>
<geneLocation type="plasmid" evidence="1 2">
    <name>pYZ6</name>
</geneLocation>
<dbReference type="Gene3D" id="3.30.300.20">
    <property type="match status" value="1"/>
</dbReference>
<dbReference type="Proteomes" id="UP000077405">
    <property type="component" value="Plasmid pYZ6"/>
</dbReference>
<dbReference type="InterPro" id="IPR052707">
    <property type="entry name" value="OsmC_Ohr_Peroxiredoxin"/>
</dbReference>
<dbReference type="OrthoDB" id="9795405at2"/>
<dbReference type="KEGG" id="ahu:A6A40_28005"/>
<dbReference type="SUPFAM" id="SSF82784">
    <property type="entry name" value="OsmC-like"/>
    <property type="match status" value="1"/>
</dbReference>
<dbReference type="InterPro" id="IPR003718">
    <property type="entry name" value="OsmC/Ohr_fam"/>
</dbReference>
<dbReference type="PANTHER" id="PTHR42830">
    <property type="entry name" value="OSMOTICALLY INDUCIBLE FAMILY PROTEIN"/>
    <property type="match status" value="1"/>
</dbReference>
<evidence type="ECO:0000313" key="1">
    <source>
        <dbReference type="EMBL" id="AWB08850.1"/>
    </source>
</evidence>
<dbReference type="AlphaFoldDB" id="A0A2R4VWM2"/>
<accession>A0A2R4VWM2</accession>